<dbReference type="PANTHER" id="PTHR33747">
    <property type="entry name" value="UPF0225 PROTEIN SCO1677"/>
    <property type="match status" value="1"/>
</dbReference>
<name>A0A3G8M0S0_9HYPH</name>
<dbReference type="NCBIfam" id="NF002486">
    <property type="entry name" value="PRK01752.1"/>
    <property type="match status" value="1"/>
</dbReference>
<proteinExistence type="predicted"/>
<dbReference type="Proteomes" id="UP000273982">
    <property type="component" value="Chromosome"/>
</dbReference>
<dbReference type="InterPro" id="IPR004027">
    <property type="entry name" value="SEC_C_motif"/>
</dbReference>
<dbReference type="SUPFAM" id="SSF103642">
    <property type="entry name" value="Sec-C motif"/>
    <property type="match status" value="1"/>
</dbReference>
<gene>
    <name evidence="2" type="ORF">EHO51_01470</name>
</gene>
<reference evidence="2 3" key="1">
    <citation type="submission" date="2018-11" db="EMBL/GenBank/DDBJ databases">
        <title>Genome squencing of methanotrophic bacteria isolated from alkaline groundwater in Korea.</title>
        <authorList>
            <person name="Nguyen L.N."/>
        </authorList>
    </citation>
    <scope>NUCLEOTIDE SEQUENCE [LARGE SCALE GENOMIC DNA]</scope>
    <source>
        <strain evidence="2 3">GW6</strain>
    </source>
</reference>
<dbReference type="KEGG" id="mros:EHO51_01470"/>
<evidence type="ECO:0000313" key="3">
    <source>
        <dbReference type="Proteomes" id="UP000273982"/>
    </source>
</evidence>
<feature type="domain" description="YchJ-like middle NTF2-like" evidence="1">
    <location>
        <begin position="34"/>
        <end position="134"/>
    </location>
</feature>
<dbReference type="Pfam" id="PF17775">
    <property type="entry name" value="YchJ_M-like"/>
    <property type="match status" value="1"/>
</dbReference>
<dbReference type="EMBL" id="CP034086">
    <property type="protein sequence ID" value="AZG75516.1"/>
    <property type="molecule type" value="Genomic_DNA"/>
</dbReference>
<dbReference type="NCBIfam" id="NF002449">
    <property type="entry name" value="PRK01617.1"/>
    <property type="match status" value="1"/>
</dbReference>
<protein>
    <submittedName>
        <fullName evidence="2">YchJ family protein</fullName>
    </submittedName>
</protein>
<dbReference type="Gene3D" id="3.10.450.50">
    <property type="match status" value="1"/>
</dbReference>
<accession>A0A3G8M0S0</accession>
<dbReference type="RefSeq" id="WP_124737397.1">
    <property type="nucleotide sequence ID" value="NZ_CP034086.1"/>
</dbReference>
<dbReference type="InterPro" id="IPR032710">
    <property type="entry name" value="NTF2-like_dom_sf"/>
</dbReference>
<dbReference type="PANTHER" id="PTHR33747:SF1">
    <property type="entry name" value="ADENYLATE CYCLASE-ASSOCIATED CAP C-TERMINAL DOMAIN-CONTAINING PROTEIN"/>
    <property type="match status" value="1"/>
</dbReference>
<dbReference type="AlphaFoldDB" id="A0A3G8M0S0"/>
<evidence type="ECO:0000313" key="2">
    <source>
        <dbReference type="EMBL" id="AZG75516.1"/>
    </source>
</evidence>
<evidence type="ECO:0000259" key="1">
    <source>
        <dbReference type="Pfam" id="PF17775"/>
    </source>
</evidence>
<dbReference type="Pfam" id="PF02810">
    <property type="entry name" value="SEC-C"/>
    <property type="match status" value="1"/>
</dbReference>
<organism evidence="2 3">
    <name type="scientific">Methylocystis rosea</name>
    <dbReference type="NCBI Taxonomy" id="173366"/>
    <lineage>
        <taxon>Bacteria</taxon>
        <taxon>Pseudomonadati</taxon>
        <taxon>Pseudomonadota</taxon>
        <taxon>Alphaproteobacteria</taxon>
        <taxon>Hyphomicrobiales</taxon>
        <taxon>Methylocystaceae</taxon>
        <taxon>Methylocystis</taxon>
    </lineage>
</organism>
<dbReference type="SUPFAM" id="SSF54427">
    <property type="entry name" value="NTF2-like"/>
    <property type="match status" value="1"/>
</dbReference>
<dbReference type="InterPro" id="IPR048469">
    <property type="entry name" value="YchJ-like_M"/>
</dbReference>
<sequence length="171" mass="19220">MNDQTCPCRAMDAQQLSYAACCARYIEEKLPAPSAEALMRSRYTAFALGDIDYLVDSLAPESRYDFDRKAITHWSRSSQWLGLEILSTEQGLQGDETGYVEFVAHFSSEGERYAHRERSLFRHDAQDGRWYFLEEANRKSAPVVKGKQAGRNDPCPCGSGKKFKKCCGAAA</sequence>